<proteinExistence type="predicted"/>
<evidence type="ECO:0000313" key="2">
    <source>
        <dbReference type="Proteomes" id="UP000887572"/>
    </source>
</evidence>
<dbReference type="Proteomes" id="UP000887572">
    <property type="component" value="Unplaced"/>
</dbReference>
<accession>A0A914IHB5</accession>
<dbReference type="WBParaSite" id="Gr19_v10_g9904.t1">
    <property type="protein sequence ID" value="Gr19_v10_g9904.t1"/>
    <property type="gene ID" value="Gr19_v10_g9904"/>
</dbReference>
<sequence length="88" mass="10066">MTSKKVPFAEEQNEQNFNELTGKKHALDLDTQFPRKQIENPERSKTKPKKPRKRNEFGFNISSNHSIMSSAEKDRTTFCLPLGCPLGS</sequence>
<keyword evidence="2" id="KW-1185">Reference proteome</keyword>
<feature type="compositionally biased region" description="Basic and acidic residues" evidence="1">
    <location>
        <begin position="36"/>
        <end position="45"/>
    </location>
</feature>
<feature type="region of interest" description="Disordered" evidence="1">
    <location>
        <begin position="1"/>
        <end position="72"/>
    </location>
</feature>
<evidence type="ECO:0000256" key="1">
    <source>
        <dbReference type="SAM" id="MobiDB-lite"/>
    </source>
</evidence>
<name>A0A914IHB5_GLORO</name>
<organism evidence="2 3">
    <name type="scientific">Globodera rostochiensis</name>
    <name type="common">Golden nematode worm</name>
    <name type="synonym">Heterodera rostochiensis</name>
    <dbReference type="NCBI Taxonomy" id="31243"/>
    <lineage>
        <taxon>Eukaryota</taxon>
        <taxon>Metazoa</taxon>
        <taxon>Ecdysozoa</taxon>
        <taxon>Nematoda</taxon>
        <taxon>Chromadorea</taxon>
        <taxon>Rhabditida</taxon>
        <taxon>Tylenchina</taxon>
        <taxon>Tylenchomorpha</taxon>
        <taxon>Tylenchoidea</taxon>
        <taxon>Heteroderidae</taxon>
        <taxon>Heteroderinae</taxon>
        <taxon>Globodera</taxon>
    </lineage>
</organism>
<reference evidence="3" key="1">
    <citation type="submission" date="2022-11" db="UniProtKB">
        <authorList>
            <consortium name="WormBaseParasite"/>
        </authorList>
    </citation>
    <scope>IDENTIFICATION</scope>
</reference>
<protein>
    <submittedName>
        <fullName evidence="3">Uncharacterized protein</fullName>
    </submittedName>
</protein>
<dbReference type="AlphaFoldDB" id="A0A914IHB5"/>
<feature type="compositionally biased region" description="Polar residues" evidence="1">
    <location>
        <begin position="60"/>
        <end position="69"/>
    </location>
</feature>
<evidence type="ECO:0000313" key="3">
    <source>
        <dbReference type="WBParaSite" id="Gr19_v10_g9904.t1"/>
    </source>
</evidence>